<name>W2T2N1_NECAM</name>
<evidence type="ECO:0000313" key="1">
    <source>
        <dbReference type="EMBL" id="ETN76168.1"/>
    </source>
</evidence>
<proteinExistence type="predicted"/>
<protein>
    <submittedName>
        <fullName evidence="1">Uncharacterized protein</fullName>
    </submittedName>
</protein>
<dbReference type="EMBL" id="KI660245">
    <property type="protein sequence ID" value="ETN76168.1"/>
    <property type="molecule type" value="Genomic_DNA"/>
</dbReference>
<dbReference type="Proteomes" id="UP000053676">
    <property type="component" value="Unassembled WGS sequence"/>
</dbReference>
<evidence type="ECO:0000313" key="2">
    <source>
        <dbReference type="Proteomes" id="UP000053676"/>
    </source>
</evidence>
<dbReference type="AlphaFoldDB" id="W2T2N1"/>
<accession>W2T2N1</accession>
<organism evidence="1 2">
    <name type="scientific">Necator americanus</name>
    <name type="common">Human hookworm</name>
    <dbReference type="NCBI Taxonomy" id="51031"/>
    <lineage>
        <taxon>Eukaryota</taxon>
        <taxon>Metazoa</taxon>
        <taxon>Ecdysozoa</taxon>
        <taxon>Nematoda</taxon>
        <taxon>Chromadorea</taxon>
        <taxon>Rhabditida</taxon>
        <taxon>Rhabditina</taxon>
        <taxon>Rhabditomorpha</taxon>
        <taxon>Strongyloidea</taxon>
        <taxon>Ancylostomatidae</taxon>
        <taxon>Bunostominae</taxon>
        <taxon>Necator</taxon>
    </lineage>
</organism>
<reference evidence="2" key="1">
    <citation type="journal article" date="2014" name="Nat. Genet.">
        <title>Genome of the human hookworm Necator americanus.</title>
        <authorList>
            <person name="Tang Y.T."/>
            <person name="Gao X."/>
            <person name="Rosa B.A."/>
            <person name="Abubucker S."/>
            <person name="Hallsworth-Pepin K."/>
            <person name="Martin J."/>
            <person name="Tyagi R."/>
            <person name="Heizer E."/>
            <person name="Zhang X."/>
            <person name="Bhonagiri-Palsikar V."/>
            <person name="Minx P."/>
            <person name="Warren W.C."/>
            <person name="Wang Q."/>
            <person name="Zhan B."/>
            <person name="Hotez P.J."/>
            <person name="Sternberg P.W."/>
            <person name="Dougall A."/>
            <person name="Gaze S.T."/>
            <person name="Mulvenna J."/>
            <person name="Sotillo J."/>
            <person name="Ranganathan S."/>
            <person name="Rabelo E.M."/>
            <person name="Wilson R.K."/>
            <person name="Felgner P.L."/>
            <person name="Bethony J."/>
            <person name="Hawdon J.M."/>
            <person name="Gasser R.B."/>
            <person name="Loukas A."/>
            <person name="Mitreva M."/>
        </authorList>
    </citation>
    <scope>NUCLEOTIDE SEQUENCE [LARGE SCALE GENOMIC DNA]</scope>
</reference>
<keyword evidence="2" id="KW-1185">Reference proteome</keyword>
<dbReference type="KEGG" id="nai:NECAME_03541"/>
<gene>
    <name evidence="1" type="ORF">NECAME_03541</name>
</gene>
<sequence length="92" mass="10514">MRFWVRYEADKYIQKFPLLGREIRQPEAEVIESHIITQIAKHEDLCSSFSSLYSRPLMVQLPKFEDTKKTAHLGLAGLPSTLKKVVGGVLEV</sequence>